<dbReference type="AlphaFoldDB" id="A0A937K2M6"/>
<protein>
    <submittedName>
        <fullName evidence="1">Uncharacterized protein</fullName>
    </submittedName>
</protein>
<reference evidence="1" key="1">
    <citation type="submission" date="2021-01" db="EMBL/GenBank/DDBJ databases">
        <title>Fulvivirga kasyanovii gen. nov., sp nov., a novel member of the phylum Bacteroidetes isolated from seawater in a mussel farm.</title>
        <authorList>
            <person name="Zhao L.-H."/>
            <person name="Wang Z.-J."/>
        </authorList>
    </citation>
    <scope>NUCLEOTIDE SEQUENCE</scope>
    <source>
        <strain evidence="1">2943</strain>
    </source>
</reference>
<gene>
    <name evidence="1" type="ORF">JL102_21625</name>
</gene>
<comment type="caution">
    <text evidence="1">The sequence shown here is derived from an EMBL/GenBank/DDBJ whole genome shotgun (WGS) entry which is preliminary data.</text>
</comment>
<sequence>MKLSIILLLAVTTTAVFGQRNRSVDLRWKIDKKEKLHYATVMSDIDTASIEVDFSELFKSLSDSTSNGLKKGMSFFDKLNNAFKDLDYVTTLSSEKDGIVDIVMSTRQKNNQKETDSTSNKEADLWEMMASNEWVVLRGSVYETGNIHSFWVKNNQKNLIATFFQLPTRTVKVGDKWSLDINLIANDQNFKYDSAYKINEVTLSDLKKVDGETLAVTKYNIIEYVRGDFYSPSLFGKKGSKKETMMKFSHQGIAEFSVEKGRWITYNAIMSLEATAVMTANKKTKLTLIQE</sequence>
<keyword evidence="2" id="KW-1185">Reference proteome</keyword>
<organism evidence="1 2">
    <name type="scientific">Fulvivirga sediminis</name>
    <dbReference type="NCBI Taxonomy" id="2803949"/>
    <lineage>
        <taxon>Bacteria</taxon>
        <taxon>Pseudomonadati</taxon>
        <taxon>Bacteroidota</taxon>
        <taxon>Cytophagia</taxon>
        <taxon>Cytophagales</taxon>
        <taxon>Fulvivirgaceae</taxon>
        <taxon>Fulvivirga</taxon>
    </lineage>
</organism>
<dbReference type="EMBL" id="JAESIY010000017">
    <property type="protein sequence ID" value="MBL3658766.1"/>
    <property type="molecule type" value="Genomic_DNA"/>
</dbReference>
<name>A0A937K2M6_9BACT</name>
<dbReference type="Proteomes" id="UP000659388">
    <property type="component" value="Unassembled WGS sequence"/>
</dbReference>
<accession>A0A937K2M6</accession>
<evidence type="ECO:0000313" key="1">
    <source>
        <dbReference type="EMBL" id="MBL3658766.1"/>
    </source>
</evidence>
<proteinExistence type="predicted"/>
<dbReference type="RefSeq" id="WP_202246560.1">
    <property type="nucleotide sequence ID" value="NZ_JAESIY010000017.1"/>
</dbReference>
<evidence type="ECO:0000313" key="2">
    <source>
        <dbReference type="Proteomes" id="UP000659388"/>
    </source>
</evidence>